<accession>A0A060WMG0</accession>
<gene>
    <name evidence="1" type="ORF">GSONMT00074956001</name>
</gene>
<evidence type="ECO:0000313" key="2">
    <source>
        <dbReference type="Proteomes" id="UP000193380"/>
    </source>
</evidence>
<dbReference type="EMBL" id="FR904535">
    <property type="protein sequence ID" value="CDQ66234.1"/>
    <property type="molecule type" value="Genomic_DNA"/>
</dbReference>
<dbReference type="STRING" id="8022.A0A060WMG0"/>
<sequence>MVSSLFAFSDIDMKKDIETLIAEERADIILKYDTGRQEGVEIDPWEDADYSIYRVTDRFGFLHDEDLPAPSAHEEKKKNLEIERVEKWLKMVKKWDKYWNSDRGFRKCIYCFNDIFFRG</sequence>
<dbReference type="PaxDb" id="8022-A0A060WMG0"/>
<protein>
    <submittedName>
        <fullName evidence="1">Uncharacterized protein</fullName>
    </submittedName>
</protein>
<dbReference type="Proteomes" id="UP000193380">
    <property type="component" value="Unassembled WGS sequence"/>
</dbReference>
<reference evidence="1" key="2">
    <citation type="submission" date="2014-03" db="EMBL/GenBank/DDBJ databases">
        <authorList>
            <person name="Genoscope - CEA"/>
        </authorList>
    </citation>
    <scope>NUCLEOTIDE SEQUENCE</scope>
</reference>
<proteinExistence type="predicted"/>
<dbReference type="AlphaFoldDB" id="A0A060WMG0"/>
<name>A0A060WMG0_ONCMY</name>
<reference evidence="1" key="1">
    <citation type="journal article" date="2014" name="Nat. Commun.">
        <title>The rainbow trout genome provides novel insights into evolution after whole-genome duplication in vertebrates.</title>
        <authorList>
            <person name="Berthelot C."/>
            <person name="Brunet F."/>
            <person name="Chalopin D."/>
            <person name="Juanchich A."/>
            <person name="Bernard M."/>
            <person name="Noel B."/>
            <person name="Bento P."/>
            <person name="Da Silva C."/>
            <person name="Labadie K."/>
            <person name="Alberti A."/>
            <person name="Aury J.M."/>
            <person name="Louis A."/>
            <person name="Dehais P."/>
            <person name="Bardou P."/>
            <person name="Montfort J."/>
            <person name="Klopp C."/>
            <person name="Cabau C."/>
            <person name="Gaspin C."/>
            <person name="Thorgaard G.H."/>
            <person name="Boussaha M."/>
            <person name="Quillet E."/>
            <person name="Guyomard R."/>
            <person name="Galiana D."/>
            <person name="Bobe J."/>
            <person name="Volff J.N."/>
            <person name="Genet C."/>
            <person name="Wincker P."/>
            <person name="Jaillon O."/>
            <person name="Roest Crollius H."/>
            <person name="Guiguen Y."/>
        </authorList>
    </citation>
    <scope>NUCLEOTIDE SEQUENCE [LARGE SCALE GENOMIC DNA]</scope>
</reference>
<organism evidence="1 2">
    <name type="scientific">Oncorhynchus mykiss</name>
    <name type="common">Rainbow trout</name>
    <name type="synonym">Salmo gairdneri</name>
    <dbReference type="NCBI Taxonomy" id="8022"/>
    <lineage>
        <taxon>Eukaryota</taxon>
        <taxon>Metazoa</taxon>
        <taxon>Chordata</taxon>
        <taxon>Craniata</taxon>
        <taxon>Vertebrata</taxon>
        <taxon>Euteleostomi</taxon>
        <taxon>Actinopterygii</taxon>
        <taxon>Neopterygii</taxon>
        <taxon>Teleostei</taxon>
        <taxon>Protacanthopterygii</taxon>
        <taxon>Salmoniformes</taxon>
        <taxon>Salmonidae</taxon>
        <taxon>Salmoninae</taxon>
        <taxon>Oncorhynchus</taxon>
    </lineage>
</organism>
<evidence type="ECO:0000313" key="1">
    <source>
        <dbReference type="EMBL" id="CDQ66234.1"/>
    </source>
</evidence>